<protein>
    <recommendedName>
        <fullName evidence="3">Pyridinium-3,5-bisthiocarboxylic acid mononucleotide nickel insertion protein</fullName>
        <shortName evidence="3">P2TMN nickel insertion protein</shortName>
        <ecNumber evidence="3">4.99.1.12</ecNumber>
    </recommendedName>
    <alternativeName>
        <fullName evidence="3">Nickel-pincer cofactor biosynthesis protein LarC</fullName>
    </alternativeName>
</protein>
<dbReference type="OrthoDB" id="9765625at2"/>
<dbReference type="InterPro" id="IPR002822">
    <property type="entry name" value="Ni_insertion"/>
</dbReference>
<dbReference type="KEGG" id="salq:SYNTR_2029"/>
<name>A0A6I6DHR6_9FIRM</name>
<reference evidence="5" key="1">
    <citation type="journal article" date="2019" name="Microbiology">
        <title>Complete Genome Sequence of an Uncultured Bacterium of the Candidate Phylum Bipolaricaulota.</title>
        <authorList>
            <person name="Kadnikov V.V."/>
            <person name="Mardanov A.V."/>
            <person name="Beletsky A.V."/>
            <person name="Frank Y.A."/>
            <person name="Karnachuk O.V."/>
            <person name="Ravin N.V."/>
        </authorList>
    </citation>
    <scope>NUCLEOTIDE SEQUENCE [LARGE SCALE GENOMIC DNA]</scope>
</reference>
<dbReference type="EC" id="4.99.1.12" evidence="3"/>
<keyword evidence="5" id="KW-1185">Reference proteome</keyword>
<dbReference type="HAMAP" id="MF_01074">
    <property type="entry name" value="LarC"/>
    <property type="match status" value="1"/>
</dbReference>
<dbReference type="PANTHER" id="PTHR36566:SF1">
    <property type="entry name" value="PYRIDINIUM-3,5-BISTHIOCARBOXYLIC ACID MONONUCLEOTIDE NICKEL INSERTION PROTEIN"/>
    <property type="match status" value="1"/>
</dbReference>
<comment type="function">
    <text evidence="3">Involved in the biosynthesis of a nickel-pincer cofactor ((SCS)Ni(II) pincer complex). Binds Ni(2+), and functions in nickel delivery to pyridinium-3,5-bisthiocarboxylic acid mononucleotide (P2TMN), to form the mature cofactor. Is thus probably required for the activation of nickel-pincer cofactor-dependent enzymes.</text>
</comment>
<dbReference type="PANTHER" id="PTHR36566">
    <property type="entry name" value="NICKEL INSERTION PROTEIN-RELATED"/>
    <property type="match status" value="1"/>
</dbReference>
<evidence type="ECO:0000256" key="3">
    <source>
        <dbReference type="HAMAP-Rule" id="MF_01074"/>
    </source>
</evidence>
<proteinExistence type="inferred from homology"/>
<dbReference type="AlphaFoldDB" id="A0A6I6DHR6"/>
<dbReference type="Pfam" id="PF01969">
    <property type="entry name" value="Ni_insertion"/>
    <property type="match status" value="1"/>
</dbReference>
<evidence type="ECO:0000256" key="2">
    <source>
        <dbReference type="ARBA" id="ARBA00023239"/>
    </source>
</evidence>
<dbReference type="Gene3D" id="3.30.70.1380">
    <property type="entry name" value="Transcriptional regulatory protein pf0864 domain like"/>
    <property type="match status" value="1"/>
</dbReference>
<dbReference type="RefSeq" id="WP_156204385.1">
    <property type="nucleotide sequence ID" value="NZ_CP046457.1"/>
</dbReference>
<keyword evidence="1 3" id="KW-0533">Nickel</keyword>
<organism evidence="4 5">
    <name type="scientific">Candidatus Syntrophocurvum alkaliphilum</name>
    <dbReference type="NCBI Taxonomy" id="2293317"/>
    <lineage>
        <taxon>Bacteria</taxon>
        <taxon>Bacillati</taxon>
        <taxon>Bacillota</taxon>
        <taxon>Clostridia</taxon>
        <taxon>Eubacteriales</taxon>
        <taxon>Syntrophomonadaceae</taxon>
        <taxon>Candidatus Syntrophocurvum</taxon>
    </lineage>
</organism>
<dbReference type="Proteomes" id="UP000426444">
    <property type="component" value="Chromosome"/>
</dbReference>
<sequence>MNNLYFDCFSGISGDMLIASLLDLGVEIDYIKDMISLLNLSVSVSCDKKIVKGISSTKFSVNSSNNAPLRHLPDIEEIIMTSKLEDDIKSRSLGVFYQLADAEATVHGIPREKVHFHEIGAVDTIVDIVTSFLCLKYLDIDTVISSPIPWNNGYITISHGTYPLPAPATALLLSGIPCIGTNVNMELVTPTGAALISSIAKSFGVFPTSIPKAIGYGAGSNERGDSVPNLLRAVLLEPTDNLSLQNETVAVLETEVDDLNPEIFTHLYDKLLMDEQVLDLFTTPIIMKKNRPGVLLTIISKPENINKLSKLLISETTSLGVRYRLQQRMCTIREEQSVTTPWGSIKIKKAYLPSGGTRIKPEFEDCRMIAQDHNLPLIEVYSKIYSWLVQNSYL</sequence>
<dbReference type="GO" id="GO:0016151">
    <property type="term" value="F:nickel cation binding"/>
    <property type="evidence" value="ECO:0007669"/>
    <property type="project" value="UniProtKB-UniRule"/>
</dbReference>
<keyword evidence="2 3" id="KW-0456">Lyase</keyword>
<evidence type="ECO:0000256" key="1">
    <source>
        <dbReference type="ARBA" id="ARBA00022596"/>
    </source>
</evidence>
<evidence type="ECO:0000313" key="4">
    <source>
        <dbReference type="EMBL" id="QGU00623.1"/>
    </source>
</evidence>
<accession>A0A6I6DHR6</accession>
<dbReference type="GO" id="GO:0051604">
    <property type="term" value="P:protein maturation"/>
    <property type="evidence" value="ECO:0007669"/>
    <property type="project" value="UniProtKB-UniRule"/>
</dbReference>
<comment type="catalytic activity">
    <reaction evidence="3">
        <text>Ni(II)-pyridinium-3,5-bisthiocarboxylate mononucleotide = pyridinium-3,5-bisthiocarboxylate mononucleotide + Ni(2+)</text>
        <dbReference type="Rhea" id="RHEA:54784"/>
        <dbReference type="ChEBI" id="CHEBI:49786"/>
        <dbReference type="ChEBI" id="CHEBI:137372"/>
        <dbReference type="ChEBI" id="CHEBI:137373"/>
        <dbReference type="EC" id="4.99.1.12"/>
    </reaction>
</comment>
<dbReference type="Gene3D" id="3.10.20.300">
    <property type="entry name" value="mk0293 like domain"/>
    <property type="match status" value="1"/>
</dbReference>
<dbReference type="NCBIfam" id="TIGR00299">
    <property type="entry name" value="nickel pincer cofactor biosynthesis protein LarC"/>
    <property type="match status" value="1"/>
</dbReference>
<dbReference type="EMBL" id="CP046457">
    <property type="protein sequence ID" value="QGU00623.1"/>
    <property type="molecule type" value="Genomic_DNA"/>
</dbReference>
<comment type="similarity">
    <text evidence="3">Belongs to the LarC family.</text>
</comment>
<dbReference type="GO" id="GO:0016829">
    <property type="term" value="F:lyase activity"/>
    <property type="evidence" value="ECO:0007669"/>
    <property type="project" value="UniProtKB-UniRule"/>
</dbReference>
<evidence type="ECO:0000313" key="5">
    <source>
        <dbReference type="Proteomes" id="UP000426444"/>
    </source>
</evidence>
<gene>
    <name evidence="3" type="primary">larC</name>
    <name evidence="4" type="ORF">SYNTR_2029</name>
</gene>